<feature type="transmembrane region" description="Helical" evidence="1">
    <location>
        <begin position="7"/>
        <end position="24"/>
    </location>
</feature>
<dbReference type="Proteomes" id="UP000006160">
    <property type="component" value="Plasmid pCLG1"/>
</dbReference>
<dbReference type="EMBL" id="CP001659">
    <property type="protein sequence ID" value="ACT33666.1"/>
    <property type="molecule type" value="Genomic_DNA"/>
</dbReference>
<organism evidence="2 3">
    <name type="scientific">Clostridium botulinum D str. 1873</name>
    <dbReference type="NCBI Taxonomy" id="592027"/>
    <lineage>
        <taxon>Bacteria</taxon>
        <taxon>Bacillati</taxon>
        <taxon>Bacillota</taxon>
        <taxon>Clostridia</taxon>
        <taxon>Eubacteriales</taxon>
        <taxon>Clostridiaceae</taxon>
        <taxon>Clostridium</taxon>
    </lineage>
</organism>
<sequence>MYIQNLKIYIFFNIFICKNFNIYIGKYIKILILTIKSYLILDNFIYNEYFIFITYLNALIKIIQNILRKKGYNILTYIYRVIL</sequence>
<evidence type="ECO:0000313" key="3">
    <source>
        <dbReference type="Proteomes" id="UP000006160"/>
    </source>
</evidence>
<dbReference type="AlphaFoldDB" id="A0A9N7AL38"/>
<feature type="transmembrane region" description="Helical" evidence="1">
    <location>
        <begin position="44"/>
        <end position="63"/>
    </location>
</feature>
<keyword evidence="1" id="KW-0472">Membrane</keyword>
<name>A0A9N7AL38_CLOBO</name>
<gene>
    <name evidence="2" type="ORF">CLG_0010</name>
</gene>
<reference evidence="2 3" key="1">
    <citation type="submission" date="2009-06" db="EMBL/GenBank/DDBJ databases">
        <authorList>
            <person name="Shrivastava S."/>
            <person name="Brinkac L.B."/>
            <person name="Brown J.L."/>
            <person name="Bruce D.B."/>
            <person name="Detter C."/>
            <person name="Green L.D."/>
            <person name="Munk C.A."/>
            <person name="Rogers Y.C."/>
            <person name="Tapia R."/>
            <person name="Saunders E.S."/>
            <person name="Sims D.R."/>
            <person name="Smith L.A."/>
            <person name="Smith T.J."/>
            <person name="Sutton G."/>
            <person name="Brettin T."/>
        </authorList>
    </citation>
    <scope>NUCLEOTIDE SEQUENCE [LARGE SCALE GENOMIC DNA]</scope>
    <source>
        <strain evidence="3">D str. 1873</strain>
        <plasmid evidence="2 3">pCLG1</plasmid>
    </source>
</reference>
<keyword evidence="2" id="KW-0614">Plasmid</keyword>
<protein>
    <submittedName>
        <fullName evidence="2">Uncharacterized protein</fullName>
    </submittedName>
</protein>
<geneLocation type="plasmid" evidence="2 3">
    <name>pCLG1</name>
</geneLocation>
<keyword evidence="1" id="KW-0812">Transmembrane</keyword>
<evidence type="ECO:0000256" key="1">
    <source>
        <dbReference type="SAM" id="Phobius"/>
    </source>
</evidence>
<evidence type="ECO:0000313" key="2">
    <source>
        <dbReference type="EMBL" id="ACT33666.1"/>
    </source>
</evidence>
<keyword evidence="1" id="KW-1133">Transmembrane helix</keyword>
<accession>A0A9N7AL38</accession>
<proteinExistence type="predicted"/>